<dbReference type="GO" id="GO:0019363">
    <property type="term" value="P:pyridine nucleotide biosynthetic process"/>
    <property type="evidence" value="ECO:0007669"/>
    <property type="project" value="UniProtKB-KW"/>
</dbReference>
<name>A0A8H7KKU4_AGABI</name>
<evidence type="ECO:0000256" key="4">
    <source>
        <dbReference type="ARBA" id="ARBA00022801"/>
    </source>
</evidence>
<dbReference type="GO" id="GO:0008936">
    <property type="term" value="F:nicotinamidase activity"/>
    <property type="evidence" value="ECO:0007669"/>
    <property type="project" value="UniProtKB-EC"/>
</dbReference>
<evidence type="ECO:0000313" key="9">
    <source>
        <dbReference type="EMBL" id="KAF7784166.1"/>
    </source>
</evidence>
<evidence type="ECO:0000256" key="6">
    <source>
        <dbReference type="ARBA" id="ARBA00039017"/>
    </source>
</evidence>
<evidence type="ECO:0000256" key="5">
    <source>
        <dbReference type="ARBA" id="ARBA00037900"/>
    </source>
</evidence>
<dbReference type="InterPro" id="IPR000868">
    <property type="entry name" value="Isochorismatase-like_dom"/>
</dbReference>
<sequence length="238" mass="26151">MSPDQNNNDDSVPVVVVESTDYVPALVVVDMQNDFVSGSLAVPEAETIIPNVNALIDLPFKAKIATKDFHPTNHVSFAKTHGRPEYSTLRVYHPQDEQKILEANQTLWPIHCVANTGGADFAPGVQSHKFDAIIHKGTHPSIDSYSAFCDVWGKGETELPKVLREIGASDVYICGLAGDYCVKYTASDSVDYGYNTWVVRDAVKSIASNNMVWDEMESKGVKFTTLEKITAKLSDPQT</sequence>
<evidence type="ECO:0000256" key="3">
    <source>
        <dbReference type="ARBA" id="ARBA00022723"/>
    </source>
</evidence>
<evidence type="ECO:0000259" key="8">
    <source>
        <dbReference type="Pfam" id="PF00857"/>
    </source>
</evidence>
<comment type="pathway">
    <text evidence="5">Cofactor biosynthesis; nicotinate biosynthesis; nicotinate from nicotinamide: step 1/1.</text>
</comment>
<dbReference type="InterPro" id="IPR052347">
    <property type="entry name" value="Isochorismatase_Nicotinamidase"/>
</dbReference>
<keyword evidence="3" id="KW-0479">Metal-binding</keyword>
<dbReference type="SUPFAM" id="SSF52499">
    <property type="entry name" value="Isochorismatase-like hydrolases"/>
    <property type="match status" value="1"/>
</dbReference>
<comment type="caution">
    <text evidence="9">The sequence shown here is derived from an EMBL/GenBank/DDBJ whole genome shotgun (WGS) entry which is preliminary data.</text>
</comment>
<feature type="domain" description="Isochorismatase-like" evidence="8">
    <location>
        <begin position="25"/>
        <end position="227"/>
    </location>
</feature>
<gene>
    <name evidence="9" type="ORF">Agabi119p4_331</name>
</gene>
<evidence type="ECO:0000256" key="7">
    <source>
        <dbReference type="ARBA" id="ARBA00043224"/>
    </source>
</evidence>
<proteinExistence type="inferred from homology"/>
<evidence type="ECO:0000313" key="10">
    <source>
        <dbReference type="Proteomes" id="UP000629468"/>
    </source>
</evidence>
<dbReference type="Gene3D" id="3.40.50.850">
    <property type="entry name" value="Isochorismatase-like"/>
    <property type="match status" value="1"/>
</dbReference>
<dbReference type="PANTHER" id="PTHR11080:SF2">
    <property type="entry name" value="LD05707P"/>
    <property type="match status" value="1"/>
</dbReference>
<reference evidence="9 10" key="1">
    <citation type="journal article" name="Sci. Rep.">
        <title>Telomere-to-telomere assembled and centromere annotated genomes of the two main subspecies of the button mushroom Agaricus bisporus reveal especially polymorphic chromosome ends.</title>
        <authorList>
            <person name="Sonnenberg A.S.M."/>
            <person name="Sedaghat-Telgerd N."/>
            <person name="Lavrijssen B."/>
            <person name="Ohm R.A."/>
            <person name="Hendrickx P.M."/>
            <person name="Scholtmeijer K."/>
            <person name="Baars J.J.P."/>
            <person name="van Peer A."/>
        </authorList>
    </citation>
    <scope>NUCLEOTIDE SEQUENCE [LARGE SCALE GENOMIC DNA]</scope>
    <source>
        <strain evidence="9 10">H119_p4</strain>
    </source>
</reference>
<dbReference type="PANTHER" id="PTHR11080">
    <property type="entry name" value="PYRAZINAMIDASE/NICOTINAMIDASE"/>
    <property type="match status" value="1"/>
</dbReference>
<organism evidence="9 10">
    <name type="scientific">Agaricus bisporus var. burnettii</name>
    <dbReference type="NCBI Taxonomy" id="192524"/>
    <lineage>
        <taxon>Eukaryota</taxon>
        <taxon>Fungi</taxon>
        <taxon>Dikarya</taxon>
        <taxon>Basidiomycota</taxon>
        <taxon>Agaricomycotina</taxon>
        <taxon>Agaricomycetes</taxon>
        <taxon>Agaricomycetidae</taxon>
        <taxon>Agaricales</taxon>
        <taxon>Agaricineae</taxon>
        <taxon>Agaricaceae</taxon>
        <taxon>Agaricus</taxon>
    </lineage>
</organism>
<dbReference type="Pfam" id="PF00857">
    <property type="entry name" value="Isochorismatase"/>
    <property type="match status" value="1"/>
</dbReference>
<keyword evidence="4" id="KW-0378">Hydrolase</keyword>
<dbReference type="EC" id="3.5.1.19" evidence="6"/>
<comment type="similarity">
    <text evidence="1">Belongs to the isochorismatase family.</text>
</comment>
<dbReference type="GO" id="GO:0046872">
    <property type="term" value="F:metal ion binding"/>
    <property type="evidence" value="ECO:0007669"/>
    <property type="project" value="UniProtKB-KW"/>
</dbReference>
<accession>A0A8H7KKU4</accession>
<dbReference type="EMBL" id="JABXXO010000001">
    <property type="protein sequence ID" value="KAF7784166.1"/>
    <property type="molecule type" value="Genomic_DNA"/>
</dbReference>
<evidence type="ECO:0000256" key="2">
    <source>
        <dbReference type="ARBA" id="ARBA00022642"/>
    </source>
</evidence>
<dbReference type="AlphaFoldDB" id="A0A8H7KKU4"/>
<evidence type="ECO:0000256" key="1">
    <source>
        <dbReference type="ARBA" id="ARBA00006336"/>
    </source>
</evidence>
<protein>
    <recommendedName>
        <fullName evidence="6">nicotinamidase</fullName>
        <ecNumber evidence="6">3.5.1.19</ecNumber>
    </recommendedName>
    <alternativeName>
        <fullName evidence="7">Nicotinamide deamidase</fullName>
    </alternativeName>
</protein>
<dbReference type="Proteomes" id="UP000629468">
    <property type="component" value="Unassembled WGS sequence"/>
</dbReference>
<keyword evidence="2" id="KW-0662">Pyridine nucleotide biosynthesis</keyword>
<dbReference type="InterPro" id="IPR036380">
    <property type="entry name" value="Isochorismatase-like_sf"/>
</dbReference>